<dbReference type="InterPro" id="IPR016169">
    <property type="entry name" value="FAD-bd_PCMH_sub2"/>
</dbReference>
<evidence type="ECO:0000256" key="4">
    <source>
        <dbReference type="ARBA" id="ARBA00022737"/>
    </source>
</evidence>
<dbReference type="Gene3D" id="3.10.580.10">
    <property type="entry name" value="CBS-domain"/>
    <property type="match status" value="1"/>
</dbReference>
<sequence>MSDVPIEDTSLWFEIVIVFLLILLNGFFAMSELAIVSARRARLKPLADAGHRGARKALELAEDPTQFLSSVQIGITLVGIVAGAYSGATLSAPLAAELDDFALISAYAYPIAVTLVVATITYLSLIVGELVPKRIAMNHAESIAMVVSRPMALIAKIGAPLVFVLRVSTNALLTLIGLSADRDTAVTEEEVKTMVAEGAETGVFEEEERHMIDRVLHLADYTIRSIMTPRPDIDWIDLNDPIEAVTAQIRESKHTRLLLCQGSVDEVVGVVHTKDLLHQMTAGEPLNPQGVAKPAMTLHETTTILRLLELFRKSPSHMAVVLDEYGSVEGIATQSDIFTVIAGEMTEDEAEDESIAQRADGSWLIDGRTRLIDVERRIGATGFVHADYATIAGLVLHRLGRVPKVGESVTFNGFRIEVVDLDGRRIDKVMVDRLAAPEED</sequence>
<evidence type="ECO:0000256" key="3">
    <source>
        <dbReference type="ARBA" id="ARBA00022692"/>
    </source>
</evidence>
<evidence type="ECO:0000313" key="14">
    <source>
        <dbReference type="Proteomes" id="UP001271769"/>
    </source>
</evidence>
<dbReference type="SMART" id="SM01091">
    <property type="entry name" value="CorC_HlyC"/>
    <property type="match status" value="1"/>
</dbReference>
<comment type="caution">
    <text evidence="13">The sequence shown here is derived from an EMBL/GenBank/DDBJ whole genome shotgun (WGS) entry which is preliminary data.</text>
</comment>
<dbReference type="InterPro" id="IPR044751">
    <property type="entry name" value="Ion_transp-like_CBS"/>
</dbReference>
<protein>
    <submittedName>
        <fullName evidence="13">Hemolysin family protein</fullName>
    </submittedName>
</protein>
<feature type="domain" description="CNNM transmembrane" evidence="12">
    <location>
        <begin position="7"/>
        <end position="208"/>
    </location>
</feature>
<dbReference type="Pfam" id="PF01595">
    <property type="entry name" value="CNNM"/>
    <property type="match status" value="1"/>
</dbReference>
<evidence type="ECO:0000259" key="11">
    <source>
        <dbReference type="PROSITE" id="PS51371"/>
    </source>
</evidence>
<keyword evidence="4" id="KW-0677">Repeat</keyword>
<keyword evidence="7 9" id="KW-0472">Membrane</keyword>
<evidence type="ECO:0000256" key="7">
    <source>
        <dbReference type="ARBA" id="ARBA00023136"/>
    </source>
</evidence>
<dbReference type="PANTHER" id="PTHR22777">
    <property type="entry name" value="HEMOLYSIN-RELATED"/>
    <property type="match status" value="1"/>
</dbReference>
<proteinExistence type="inferred from homology"/>
<dbReference type="PROSITE" id="PS51846">
    <property type="entry name" value="CNNM"/>
    <property type="match status" value="1"/>
</dbReference>
<dbReference type="SUPFAM" id="SSF54631">
    <property type="entry name" value="CBS-domain pair"/>
    <property type="match status" value="1"/>
</dbReference>
<organism evidence="13 14">
    <name type="scientific">Dongia rigui</name>
    <dbReference type="NCBI Taxonomy" id="940149"/>
    <lineage>
        <taxon>Bacteria</taxon>
        <taxon>Pseudomonadati</taxon>
        <taxon>Pseudomonadota</taxon>
        <taxon>Alphaproteobacteria</taxon>
        <taxon>Rhodospirillales</taxon>
        <taxon>Dongiaceae</taxon>
        <taxon>Dongia</taxon>
    </lineage>
</organism>
<dbReference type="Pfam" id="PF03471">
    <property type="entry name" value="CorC_HlyC"/>
    <property type="match status" value="1"/>
</dbReference>
<comment type="subcellular location">
    <subcellularLocation>
        <location evidence="1">Membrane</location>
        <topology evidence="1">Multi-pass membrane protein</topology>
    </subcellularLocation>
</comment>
<evidence type="ECO:0000256" key="1">
    <source>
        <dbReference type="ARBA" id="ARBA00004141"/>
    </source>
</evidence>
<dbReference type="Pfam" id="PF00571">
    <property type="entry name" value="CBS"/>
    <property type="match status" value="2"/>
</dbReference>
<evidence type="ECO:0000313" key="13">
    <source>
        <dbReference type="EMBL" id="MDY0871281.1"/>
    </source>
</evidence>
<dbReference type="SUPFAM" id="SSF56176">
    <property type="entry name" value="FAD-binding/transporter-associated domain-like"/>
    <property type="match status" value="1"/>
</dbReference>
<comment type="similarity">
    <text evidence="2">Belongs to the UPF0053 family. Hemolysin C subfamily.</text>
</comment>
<accession>A0ABU5DVF0</accession>
<evidence type="ECO:0000256" key="6">
    <source>
        <dbReference type="ARBA" id="ARBA00023122"/>
    </source>
</evidence>
<gene>
    <name evidence="13" type="ORF">SMD31_05090</name>
</gene>
<reference evidence="13 14" key="1">
    <citation type="journal article" date="2013" name="Antonie Van Leeuwenhoek">
        <title>Dongia rigui sp. nov., isolated from freshwater of a large wetland in Korea.</title>
        <authorList>
            <person name="Baik K.S."/>
            <person name="Hwang Y.M."/>
            <person name="Choi J.S."/>
            <person name="Kwon J."/>
            <person name="Seong C.N."/>
        </authorList>
    </citation>
    <scope>NUCLEOTIDE SEQUENCE [LARGE SCALE GENOMIC DNA]</scope>
    <source>
        <strain evidence="13 14">04SU4-P</strain>
    </source>
</reference>
<dbReference type="InterPro" id="IPR036318">
    <property type="entry name" value="FAD-bd_PCMH-like_sf"/>
</dbReference>
<evidence type="ECO:0000256" key="2">
    <source>
        <dbReference type="ARBA" id="ARBA00006446"/>
    </source>
</evidence>
<name>A0ABU5DVF0_9PROT</name>
<evidence type="ECO:0000256" key="10">
    <source>
        <dbReference type="SAM" id="Phobius"/>
    </source>
</evidence>
<keyword evidence="5 9" id="KW-1133">Transmembrane helix</keyword>
<keyword evidence="14" id="KW-1185">Reference proteome</keyword>
<dbReference type="CDD" id="cd04590">
    <property type="entry name" value="CBS_pair_CorC_HlyC_assoc"/>
    <property type="match status" value="1"/>
</dbReference>
<feature type="domain" description="CBS" evidence="11">
    <location>
        <begin position="291"/>
        <end position="349"/>
    </location>
</feature>
<feature type="transmembrane region" description="Helical" evidence="10">
    <location>
        <begin position="107"/>
        <end position="131"/>
    </location>
</feature>
<feature type="transmembrane region" description="Helical" evidence="10">
    <location>
        <begin position="12"/>
        <end position="36"/>
    </location>
</feature>
<feature type="transmembrane region" description="Helical" evidence="10">
    <location>
        <begin position="143"/>
        <end position="165"/>
    </location>
</feature>
<dbReference type="InterPro" id="IPR000644">
    <property type="entry name" value="CBS_dom"/>
</dbReference>
<dbReference type="InterPro" id="IPR046342">
    <property type="entry name" value="CBS_dom_sf"/>
</dbReference>
<keyword evidence="6 8" id="KW-0129">CBS domain</keyword>
<feature type="domain" description="CBS" evidence="11">
    <location>
        <begin position="227"/>
        <end position="286"/>
    </location>
</feature>
<evidence type="ECO:0000259" key="12">
    <source>
        <dbReference type="PROSITE" id="PS51846"/>
    </source>
</evidence>
<dbReference type="InterPro" id="IPR005170">
    <property type="entry name" value="Transptr-assoc_dom"/>
</dbReference>
<dbReference type="InterPro" id="IPR002550">
    <property type="entry name" value="CNNM"/>
</dbReference>
<dbReference type="Proteomes" id="UP001271769">
    <property type="component" value="Unassembled WGS sequence"/>
</dbReference>
<dbReference type="EMBL" id="JAXCLX010000001">
    <property type="protein sequence ID" value="MDY0871281.1"/>
    <property type="molecule type" value="Genomic_DNA"/>
</dbReference>
<evidence type="ECO:0000256" key="8">
    <source>
        <dbReference type="PROSITE-ProRule" id="PRU00703"/>
    </source>
</evidence>
<keyword evidence="3 9" id="KW-0812">Transmembrane</keyword>
<evidence type="ECO:0000256" key="9">
    <source>
        <dbReference type="PROSITE-ProRule" id="PRU01193"/>
    </source>
</evidence>
<dbReference type="PANTHER" id="PTHR22777:SF17">
    <property type="entry name" value="UPF0053 PROTEIN SLL0260"/>
    <property type="match status" value="1"/>
</dbReference>
<dbReference type="RefSeq" id="WP_320499698.1">
    <property type="nucleotide sequence ID" value="NZ_JAXCLX010000001.1"/>
</dbReference>
<dbReference type="Gene3D" id="3.30.465.10">
    <property type="match status" value="1"/>
</dbReference>
<evidence type="ECO:0000256" key="5">
    <source>
        <dbReference type="ARBA" id="ARBA00022989"/>
    </source>
</evidence>
<feature type="transmembrane region" description="Helical" evidence="10">
    <location>
        <begin position="67"/>
        <end position="87"/>
    </location>
</feature>
<dbReference type="PROSITE" id="PS51371">
    <property type="entry name" value="CBS"/>
    <property type="match status" value="2"/>
</dbReference>